<dbReference type="CDD" id="cd04047">
    <property type="entry name" value="C2B_Copine"/>
    <property type="match status" value="1"/>
</dbReference>
<dbReference type="FunFam" id="2.60.40.150:FF:000099">
    <property type="entry name" value="Copine 3"/>
    <property type="match status" value="1"/>
</dbReference>
<dbReference type="CDD" id="cd04048">
    <property type="entry name" value="C2A_Copine"/>
    <property type="match status" value="1"/>
</dbReference>
<evidence type="ECO:0000256" key="1">
    <source>
        <dbReference type="ARBA" id="ARBA00009048"/>
    </source>
</evidence>
<dbReference type="AlphaFoldDB" id="X6NZP8"/>
<name>X6NZP8_RETFI</name>
<dbReference type="Pfam" id="PF00168">
    <property type="entry name" value="C2"/>
    <property type="match status" value="2"/>
</dbReference>
<protein>
    <recommendedName>
        <fullName evidence="2">C2 domain-containing protein</fullName>
    </recommendedName>
</protein>
<evidence type="ECO:0000313" key="4">
    <source>
        <dbReference type="Proteomes" id="UP000023152"/>
    </source>
</evidence>
<dbReference type="EMBL" id="ASPP01004942">
    <property type="protein sequence ID" value="ETO31426.1"/>
    <property type="molecule type" value="Genomic_DNA"/>
</dbReference>
<dbReference type="InterPro" id="IPR010734">
    <property type="entry name" value="Copine_C"/>
</dbReference>
<keyword evidence="4" id="KW-1185">Reference proteome</keyword>
<dbReference type="PROSITE" id="PS50004">
    <property type="entry name" value="C2"/>
    <property type="match status" value="2"/>
</dbReference>
<dbReference type="Gene3D" id="2.60.40.150">
    <property type="entry name" value="C2 domain"/>
    <property type="match status" value="2"/>
</dbReference>
<dbReference type="Proteomes" id="UP000023152">
    <property type="component" value="Unassembled WGS sequence"/>
</dbReference>
<dbReference type="InterPro" id="IPR036465">
    <property type="entry name" value="vWFA_dom_sf"/>
</dbReference>
<dbReference type="OrthoDB" id="5855668at2759"/>
<dbReference type="PANTHER" id="PTHR10857:SF106">
    <property type="entry name" value="C2 DOMAIN-CONTAINING PROTEIN"/>
    <property type="match status" value="1"/>
</dbReference>
<feature type="domain" description="C2" evidence="2">
    <location>
        <begin position="139"/>
        <end position="264"/>
    </location>
</feature>
<dbReference type="PANTHER" id="PTHR10857">
    <property type="entry name" value="COPINE"/>
    <property type="match status" value="1"/>
</dbReference>
<dbReference type="SMART" id="SM00239">
    <property type="entry name" value="C2"/>
    <property type="match status" value="2"/>
</dbReference>
<dbReference type="InterPro" id="IPR045052">
    <property type="entry name" value="Copine"/>
</dbReference>
<dbReference type="OMA" id="XVIAEEL"/>
<dbReference type="InterPro" id="IPR035892">
    <property type="entry name" value="C2_domain_sf"/>
</dbReference>
<dbReference type="InterPro" id="IPR037768">
    <property type="entry name" value="C2B_Copine"/>
</dbReference>
<dbReference type="GO" id="GO:0005544">
    <property type="term" value="F:calcium-dependent phospholipid binding"/>
    <property type="evidence" value="ECO:0007669"/>
    <property type="project" value="InterPro"/>
</dbReference>
<organism evidence="3 4">
    <name type="scientific">Reticulomyxa filosa</name>
    <dbReference type="NCBI Taxonomy" id="46433"/>
    <lineage>
        <taxon>Eukaryota</taxon>
        <taxon>Sar</taxon>
        <taxon>Rhizaria</taxon>
        <taxon>Retaria</taxon>
        <taxon>Foraminifera</taxon>
        <taxon>Monothalamids</taxon>
        <taxon>Reticulomyxidae</taxon>
        <taxon>Reticulomyxa</taxon>
    </lineage>
</organism>
<dbReference type="Pfam" id="PF07002">
    <property type="entry name" value="Copine"/>
    <property type="match status" value="1"/>
</dbReference>
<dbReference type="InterPro" id="IPR000008">
    <property type="entry name" value="C2_dom"/>
</dbReference>
<comment type="caution">
    <text evidence="3">The sequence shown here is derived from an EMBL/GenBank/DDBJ whole genome shotgun (WGS) entry which is preliminary data.</text>
</comment>
<dbReference type="GO" id="GO:0005886">
    <property type="term" value="C:plasma membrane"/>
    <property type="evidence" value="ECO:0007669"/>
    <property type="project" value="TreeGrafter"/>
</dbReference>
<proteinExistence type="inferred from homology"/>
<dbReference type="GO" id="GO:0071277">
    <property type="term" value="P:cellular response to calcium ion"/>
    <property type="evidence" value="ECO:0007669"/>
    <property type="project" value="TreeGrafter"/>
</dbReference>
<evidence type="ECO:0000259" key="2">
    <source>
        <dbReference type="PROSITE" id="PS50004"/>
    </source>
</evidence>
<gene>
    <name evidence="3" type="ORF">RFI_05692</name>
</gene>
<comment type="similarity">
    <text evidence="1">Belongs to the copine family.</text>
</comment>
<feature type="domain" description="C2" evidence="2">
    <location>
        <begin position="1"/>
        <end position="125"/>
    </location>
</feature>
<dbReference type="SUPFAM" id="SSF53300">
    <property type="entry name" value="vWA-like"/>
    <property type="match status" value="1"/>
</dbReference>
<evidence type="ECO:0000313" key="3">
    <source>
        <dbReference type="EMBL" id="ETO31426.1"/>
    </source>
</evidence>
<dbReference type="SUPFAM" id="SSF49562">
    <property type="entry name" value="C2 domain (Calcium/lipid-binding domain, CaLB)"/>
    <property type="match status" value="2"/>
</dbReference>
<sequence>MTQAPVKQLDPDSLKEQVQMFLSVQDLVSKDLLSKSDPFVVVYMKTQRTGRFEEVGRTETVKDSHYPKFAKEFLLDYFFEEEQELRFDVYDEDKSSKNLKDHDFLGSCHMVVGELVHAPGQQLVKQLLLKGKTIKNGKTKMYARLTARVELLGKGTQEDLTFTFAGEKLAKMDFFGKSDPFLEIYRYTKEQTTLVHKTEVIKNTDKPTWKPFSISSQKLCNSDPERPLLLRVWDWDSDGSQQLIGEVKTNLNFLRNNFKAELENPQKKGKKVGTLKVVDLKSTVAYSFLHYMAGGVDMSLMVAIDFTGSNGHPLNPQSLHHLTPQGSQYQQAIRTIGNIVSCYDSDQKFPVWGFGAKMPDGTVSHDFALNGKEDDAEVSGIHGIEEVYVQAIRKVELYGPTLFQSILQKAIAIADSAHDNVKQKLQYFTLLILTDGVINDFKETKDLFSVLSFKQRKKYIYKQTVLSKAKPFFWCRVLGS</sequence>
<reference evidence="3 4" key="1">
    <citation type="journal article" date="2013" name="Curr. Biol.">
        <title>The Genome of the Foraminiferan Reticulomyxa filosa.</title>
        <authorList>
            <person name="Glockner G."/>
            <person name="Hulsmann N."/>
            <person name="Schleicher M."/>
            <person name="Noegel A.A."/>
            <person name="Eichinger L."/>
            <person name="Gallinger C."/>
            <person name="Pawlowski J."/>
            <person name="Sierra R."/>
            <person name="Euteneuer U."/>
            <person name="Pillet L."/>
            <person name="Moustafa A."/>
            <person name="Platzer M."/>
            <person name="Groth M."/>
            <person name="Szafranski K."/>
            <person name="Schliwa M."/>
        </authorList>
    </citation>
    <scope>NUCLEOTIDE SEQUENCE [LARGE SCALE GENOMIC DNA]</scope>
</reference>
<accession>X6NZP8</accession>